<keyword evidence="2" id="KW-0479">Metal-binding</keyword>
<dbReference type="CDD" id="cd11051">
    <property type="entry name" value="CYP59-like"/>
    <property type="match status" value="1"/>
</dbReference>
<dbReference type="Pfam" id="PF00067">
    <property type="entry name" value="p450"/>
    <property type="match status" value="1"/>
</dbReference>
<organism evidence="3 4">
    <name type="scientific">Aspergillus fijiensis CBS 313.89</name>
    <dbReference type="NCBI Taxonomy" id="1448319"/>
    <lineage>
        <taxon>Eukaryota</taxon>
        <taxon>Fungi</taxon>
        <taxon>Dikarya</taxon>
        <taxon>Ascomycota</taxon>
        <taxon>Pezizomycotina</taxon>
        <taxon>Eurotiomycetes</taxon>
        <taxon>Eurotiomycetidae</taxon>
        <taxon>Eurotiales</taxon>
        <taxon>Aspergillaceae</taxon>
        <taxon>Aspergillus</taxon>
    </lineage>
</organism>
<dbReference type="PANTHER" id="PTHR24305:SF222">
    <property type="entry name" value="CYTOCHROME P450 MONOOXYGENASE STCS"/>
    <property type="match status" value="1"/>
</dbReference>
<keyword evidence="3" id="KW-0503">Monooxygenase</keyword>
<dbReference type="InterPro" id="IPR002401">
    <property type="entry name" value="Cyt_P450_E_grp-I"/>
</dbReference>
<dbReference type="GO" id="GO:0020037">
    <property type="term" value="F:heme binding"/>
    <property type="evidence" value="ECO:0007669"/>
    <property type="project" value="InterPro"/>
</dbReference>
<dbReference type="EMBL" id="KZ824622">
    <property type="protein sequence ID" value="RAK82357.1"/>
    <property type="molecule type" value="Genomic_DNA"/>
</dbReference>
<dbReference type="GO" id="GO:0016705">
    <property type="term" value="F:oxidoreductase activity, acting on paired donors, with incorporation or reduction of molecular oxygen"/>
    <property type="evidence" value="ECO:0007669"/>
    <property type="project" value="InterPro"/>
</dbReference>
<sequence length="590" mass="66125">MLALTIFLALLPLLAIYLWQWLRYLRFHQHASWPQLPPSLVWGHMKALNEFVRRGERRRHVDHVFGEVQQYLGNPPLYLLDLRPVVGVLGIVCNHEVAEQISRSTKGFPYSMRKSPTMKSLEPLLGPHSVITAEGEQWKALRKRYNPGFAPQHLLTLLPCIIDKARIFIQCLDEYARTGEEFSLEDRCTSLTLDIIGAATMDTDLDAQLPAHQQSPLARLYRQLLASYRRDSNVSKFRLTWLLAPFILLRRKYLVRRIDALLQAHIETKFTELRTTTTDKKSSSSSSRSILALSLHDTDHLTPQIIRETADQLKSFLFAGHDTTSILLQWTFYELSRTPRVLKAVRRELDALFGEETSSAPARVAEMLLAGGDDYLSQMTYTAAVIKEVLRLHPPSGSARYMPPGTGFTVTLPDGRTMCLDGVVMYNCATLVQRDEAVYGPTREEFWPERWLEGSADGYDGIKSGDGAFLDDSGKKVGGGGGGEQIPVSAWRPFERGPRNCIGQGLVNIEVRVILACTVRRFEFEKVGLGALARDAGGRPVLDAKGQFEVLEELFNVSCSCFLLLLVGGDGGVYGICWLTRCSLDDAGYC</sequence>
<evidence type="ECO:0000256" key="2">
    <source>
        <dbReference type="PIRSR" id="PIRSR602401-1"/>
    </source>
</evidence>
<dbReference type="InterPro" id="IPR001128">
    <property type="entry name" value="Cyt_P450"/>
</dbReference>
<dbReference type="GO" id="GO:0005506">
    <property type="term" value="F:iron ion binding"/>
    <property type="evidence" value="ECO:0007669"/>
    <property type="project" value="InterPro"/>
</dbReference>
<keyword evidence="2" id="KW-0349">Heme</keyword>
<dbReference type="GO" id="GO:0004497">
    <property type="term" value="F:monooxygenase activity"/>
    <property type="evidence" value="ECO:0007669"/>
    <property type="project" value="UniProtKB-KW"/>
</dbReference>
<reference evidence="3 4" key="1">
    <citation type="submission" date="2018-02" db="EMBL/GenBank/DDBJ databases">
        <title>The genomes of Aspergillus section Nigri reveals drivers in fungal speciation.</title>
        <authorList>
            <consortium name="DOE Joint Genome Institute"/>
            <person name="Vesth T.C."/>
            <person name="Nybo J."/>
            <person name="Theobald S."/>
            <person name="Brandl J."/>
            <person name="Frisvad J.C."/>
            <person name="Nielsen K.F."/>
            <person name="Lyhne E.K."/>
            <person name="Kogle M.E."/>
            <person name="Kuo A."/>
            <person name="Riley R."/>
            <person name="Clum A."/>
            <person name="Nolan M."/>
            <person name="Lipzen A."/>
            <person name="Salamov A."/>
            <person name="Henrissat B."/>
            <person name="Wiebenga A."/>
            <person name="De vries R.P."/>
            <person name="Grigoriev I.V."/>
            <person name="Mortensen U.H."/>
            <person name="Andersen M.R."/>
            <person name="Baker S.E."/>
        </authorList>
    </citation>
    <scope>NUCLEOTIDE SEQUENCE [LARGE SCALE GENOMIC DNA]</scope>
    <source>
        <strain evidence="3 4">CBS 313.89</strain>
    </source>
</reference>
<dbReference type="OrthoDB" id="10029320at2759"/>
<dbReference type="PRINTS" id="PR00385">
    <property type="entry name" value="P450"/>
</dbReference>
<dbReference type="VEuPathDB" id="FungiDB:BO72DRAFT_443808"/>
<name>A0A8G1RYK8_9EURO</name>
<gene>
    <name evidence="3" type="ORF">BO72DRAFT_443808</name>
</gene>
<keyword evidence="4" id="KW-1185">Reference proteome</keyword>
<dbReference type="Gene3D" id="1.10.630.10">
    <property type="entry name" value="Cytochrome P450"/>
    <property type="match status" value="1"/>
</dbReference>
<dbReference type="PANTHER" id="PTHR24305">
    <property type="entry name" value="CYTOCHROME P450"/>
    <property type="match status" value="1"/>
</dbReference>
<proteinExistence type="inferred from homology"/>
<dbReference type="GeneID" id="63860997"/>
<dbReference type="SUPFAM" id="SSF48264">
    <property type="entry name" value="Cytochrome P450"/>
    <property type="match status" value="1"/>
</dbReference>
<keyword evidence="3" id="KW-0560">Oxidoreductase</keyword>
<dbReference type="InterPro" id="IPR036396">
    <property type="entry name" value="Cyt_P450_sf"/>
</dbReference>
<dbReference type="Proteomes" id="UP000249789">
    <property type="component" value="Unassembled WGS sequence"/>
</dbReference>
<evidence type="ECO:0000256" key="1">
    <source>
        <dbReference type="ARBA" id="ARBA00010617"/>
    </source>
</evidence>
<dbReference type="InterPro" id="IPR050121">
    <property type="entry name" value="Cytochrome_P450_monoxygenase"/>
</dbReference>
<accession>A0A8G1RYK8</accession>
<evidence type="ECO:0000313" key="3">
    <source>
        <dbReference type="EMBL" id="RAK82357.1"/>
    </source>
</evidence>
<evidence type="ECO:0000313" key="4">
    <source>
        <dbReference type="Proteomes" id="UP000249789"/>
    </source>
</evidence>
<keyword evidence="2" id="KW-0408">Iron</keyword>
<dbReference type="AlphaFoldDB" id="A0A8G1RYK8"/>
<comment type="cofactor">
    <cofactor evidence="2">
        <name>heme</name>
        <dbReference type="ChEBI" id="CHEBI:30413"/>
    </cofactor>
</comment>
<dbReference type="PRINTS" id="PR00463">
    <property type="entry name" value="EP450I"/>
</dbReference>
<feature type="binding site" description="axial binding residue" evidence="2">
    <location>
        <position position="501"/>
    </location>
    <ligand>
        <name>heme</name>
        <dbReference type="ChEBI" id="CHEBI:30413"/>
    </ligand>
    <ligandPart>
        <name>Fe</name>
        <dbReference type="ChEBI" id="CHEBI:18248"/>
    </ligandPart>
</feature>
<dbReference type="RefSeq" id="XP_040806367.1">
    <property type="nucleotide sequence ID" value="XM_040943664.1"/>
</dbReference>
<comment type="similarity">
    <text evidence="1">Belongs to the cytochrome P450 family.</text>
</comment>
<protein>
    <submittedName>
        <fullName evidence="3">Cytochrome P450 monooxygenase</fullName>
    </submittedName>
</protein>